<feature type="domain" description="USP" evidence="3">
    <location>
        <begin position="1"/>
        <end position="116"/>
    </location>
</feature>
<dbReference type="EMBL" id="OU896709">
    <property type="protein sequence ID" value="CAG9820037.1"/>
    <property type="molecule type" value="Genomic_DNA"/>
</dbReference>
<comment type="catalytic activity">
    <reaction evidence="1">
        <text>Thiol-dependent hydrolysis of ester, thioester, amide, peptide and isopeptide bonds formed by the C-terminal Gly of ubiquitin (a 76-residue protein attached to proteins as an intracellular targeting signal).</text>
        <dbReference type="EC" id="3.4.19.12"/>
    </reaction>
</comment>
<organism evidence="4 5">
    <name type="scientific">Phaedon cochleariae</name>
    <name type="common">Mustard beetle</name>
    <dbReference type="NCBI Taxonomy" id="80249"/>
    <lineage>
        <taxon>Eukaryota</taxon>
        <taxon>Metazoa</taxon>
        <taxon>Ecdysozoa</taxon>
        <taxon>Arthropoda</taxon>
        <taxon>Hexapoda</taxon>
        <taxon>Insecta</taxon>
        <taxon>Pterygota</taxon>
        <taxon>Neoptera</taxon>
        <taxon>Endopterygota</taxon>
        <taxon>Coleoptera</taxon>
        <taxon>Polyphaga</taxon>
        <taxon>Cucujiformia</taxon>
        <taxon>Chrysomeloidea</taxon>
        <taxon>Chrysomelidae</taxon>
        <taxon>Chrysomelinae</taxon>
        <taxon>Chrysomelini</taxon>
        <taxon>Phaedon</taxon>
    </lineage>
</organism>
<evidence type="ECO:0000256" key="1">
    <source>
        <dbReference type="ARBA" id="ARBA00000707"/>
    </source>
</evidence>
<evidence type="ECO:0000313" key="5">
    <source>
        <dbReference type="Proteomes" id="UP001153737"/>
    </source>
</evidence>
<dbReference type="Pfam" id="PF00443">
    <property type="entry name" value="UCH"/>
    <property type="match status" value="1"/>
</dbReference>
<keyword evidence="5" id="KW-1185">Reference proteome</keyword>
<dbReference type="InterPro" id="IPR001394">
    <property type="entry name" value="Peptidase_C19_UCH"/>
</dbReference>
<evidence type="ECO:0000259" key="3">
    <source>
        <dbReference type="PROSITE" id="PS50235"/>
    </source>
</evidence>
<reference evidence="4" key="2">
    <citation type="submission" date="2022-10" db="EMBL/GenBank/DDBJ databases">
        <authorList>
            <consortium name="ENA_rothamsted_submissions"/>
            <consortium name="culmorum"/>
            <person name="King R."/>
        </authorList>
    </citation>
    <scope>NUCLEOTIDE SEQUENCE</scope>
</reference>
<dbReference type="GO" id="GO:0004843">
    <property type="term" value="F:cysteine-type deubiquitinase activity"/>
    <property type="evidence" value="ECO:0007669"/>
    <property type="project" value="UniProtKB-EC"/>
</dbReference>
<dbReference type="Gene3D" id="3.90.70.10">
    <property type="entry name" value="Cysteine proteinases"/>
    <property type="match status" value="1"/>
</dbReference>
<proteinExistence type="predicted"/>
<name>A0A9N9X0Q7_PHACE</name>
<dbReference type="GO" id="GO:0016579">
    <property type="term" value="P:protein deubiquitination"/>
    <property type="evidence" value="ECO:0007669"/>
    <property type="project" value="InterPro"/>
</dbReference>
<dbReference type="PROSITE" id="PS50235">
    <property type="entry name" value="USP_3"/>
    <property type="match status" value="1"/>
</dbReference>
<dbReference type="Proteomes" id="UP001153737">
    <property type="component" value="Chromosome 3"/>
</dbReference>
<dbReference type="InterPro" id="IPR050185">
    <property type="entry name" value="Ub_carboxyl-term_hydrolase"/>
</dbReference>
<dbReference type="InterPro" id="IPR028889">
    <property type="entry name" value="USP"/>
</dbReference>
<evidence type="ECO:0000313" key="4">
    <source>
        <dbReference type="EMBL" id="CAG9820037.1"/>
    </source>
</evidence>
<reference evidence="4" key="1">
    <citation type="submission" date="2022-01" db="EMBL/GenBank/DDBJ databases">
        <authorList>
            <person name="King R."/>
        </authorList>
    </citation>
    <scope>NUCLEOTIDE SEQUENCE</scope>
</reference>
<dbReference type="InterPro" id="IPR038765">
    <property type="entry name" value="Papain-like_cys_pep_sf"/>
</dbReference>
<protein>
    <recommendedName>
        <fullName evidence="2">ubiquitinyl hydrolase 1</fullName>
        <ecNumber evidence="2">3.4.19.12</ecNumber>
    </recommendedName>
</protein>
<accession>A0A9N9X0Q7</accession>
<dbReference type="AlphaFoldDB" id="A0A9N9X0Q7"/>
<dbReference type="OrthoDB" id="265306at2759"/>
<dbReference type="EC" id="3.4.19.12" evidence="2"/>
<dbReference type="PANTHER" id="PTHR21646:SF23">
    <property type="entry name" value="UBIQUITIN CARBOXYL-TERMINAL HYDROLASE USP2"/>
    <property type="match status" value="1"/>
</dbReference>
<dbReference type="SUPFAM" id="SSF54001">
    <property type="entry name" value="Cysteine proteinases"/>
    <property type="match status" value="1"/>
</dbReference>
<evidence type="ECO:0000256" key="2">
    <source>
        <dbReference type="ARBA" id="ARBA00012759"/>
    </source>
</evidence>
<sequence>MRSALRFIGSSHQNAQEFLRFYIQCLPEDVNRVIDKLESRVVVIDHKTSANIKASVLWSEYLQTKNSELVDHFVGYLKMMLRCTKCTYCAVPFNPFWDLSLYIPQLTGSLSLPVPR</sequence>
<gene>
    <name evidence="4" type="ORF">PHAECO_LOCUS7233</name>
</gene>
<dbReference type="PANTHER" id="PTHR21646">
    <property type="entry name" value="UBIQUITIN CARBOXYL-TERMINAL HYDROLASE"/>
    <property type="match status" value="1"/>
</dbReference>